<sequence>SVKEKGKVGEVVVTQPVRSMAHPAGRVVCGSGKGVSSIPLDNRDSLSICSSADGRSHPVSVGGHEGSPPRSSRMNRTKSCPPGANR</sequence>
<organism evidence="2 3">
    <name type="scientific">Trifolium medium</name>
    <dbReference type="NCBI Taxonomy" id="97028"/>
    <lineage>
        <taxon>Eukaryota</taxon>
        <taxon>Viridiplantae</taxon>
        <taxon>Streptophyta</taxon>
        <taxon>Embryophyta</taxon>
        <taxon>Tracheophyta</taxon>
        <taxon>Spermatophyta</taxon>
        <taxon>Magnoliopsida</taxon>
        <taxon>eudicotyledons</taxon>
        <taxon>Gunneridae</taxon>
        <taxon>Pentapetalae</taxon>
        <taxon>rosids</taxon>
        <taxon>fabids</taxon>
        <taxon>Fabales</taxon>
        <taxon>Fabaceae</taxon>
        <taxon>Papilionoideae</taxon>
        <taxon>50 kb inversion clade</taxon>
        <taxon>NPAAA clade</taxon>
        <taxon>Hologalegina</taxon>
        <taxon>IRL clade</taxon>
        <taxon>Trifolieae</taxon>
        <taxon>Trifolium</taxon>
    </lineage>
</organism>
<feature type="compositionally biased region" description="Polar residues" evidence="1">
    <location>
        <begin position="69"/>
        <end position="78"/>
    </location>
</feature>
<feature type="region of interest" description="Disordered" evidence="1">
    <location>
        <begin position="23"/>
        <end position="86"/>
    </location>
</feature>
<evidence type="ECO:0000313" key="2">
    <source>
        <dbReference type="EMBL" id="MCI63200.1"/>
    </source>
</evidence>
<evidence type="ECO:0000313" key="3">
    <source>
        <dbReference type="Proteomes" id="UP000265520"/>
    </source>
</evidence>
<reference evidence="2 3" key="1">
    <citation type="journal article" date="2018" name="Front. Plant Sci.">
        <title>Red Clover (Trifolium pratense) and Zigzag Clover (T. medium) - A Picture of Genomic Similarities and Differences.</title>
        <authorList>
            <person name="Dluhosova J."/>
            <person name="Istvanek J."/>
            <person name="Nedelnik J."/>
            <person name="Repkova J."/>
        </authorList>
    </citation>
    <scope>NUCLEOTIDE SEQUENCE [LARGE SCALE GENOMIC DNA]</scope>
    <source>
        <strain evidence="3">cv. 10/8</strain>
        <tissue evidence="2">Leaf</tissue>
    </source>
</reference>
<dbReference type="Proteomes" id="UP000265520">
    <property type="component" value="Unassembled WGS sequence"/>
</dbReference>
<name>A0A392TSI2_9FABA</name>
<feature type="non-terminal residue" evidence="2">
    <location>
        <position position="1"/>
    </location>
</feature>
<feature type="non-terminal residue" evidence="2">
    <location>
        <position position="86"/>
    </location>
</feature>
<protein>
    <submittedName>
        <fullName evidence="2">Uncharacterized protein</fullName>
    </submittedName>
</protein>
<accession>A0A392TSI2</accession>
<dbReference type="EMBL" id="LXQA010632734">
    <property type="protein sequence ID" value="MCI63200.1"/>
    <property type="molecule type" value="Genomic_DNA"/>
</dbReference>
<proteinExistence type="predicted"/>
<evidence type="ECO:0000256" key="1">
    <source>
        <dbReference type="SAM" id="MobiDB-lite"/>
    </source>
</evidence>
<keyword evidence="3" id="KW-1185">Reference proteome</keyword>
<dbReference type="AlphaFoldDB" id="A0A392TSI2"/>
<comment type="caution">
    <text evidence="2">The sequence shown here is derived from an EMBL/GenBank/DDBJ whole genome shotgun (WGS) entry which is preliminary data.</text>
</comment>